<reference evidence="1 2" key="1">
    <citation type="journal article" date="2015" name="Genome Biol. Evol.">
        <title>Comparative Genomics of a Bacterivorous Green Alga Reveals Evolutionary Causalities and Consequences of Phago-Mixotrophic Mode of Nutrition.</title>
        <authorList>
            <person name="Burns J.A."/>
            <person name="Paasch A."/>
            <person name="Narechania A."/>
            <person name="Kim E."/>
        </authorList>
    </citation>
    <scope>NUCLEOTIDE SEQUENCE [LARGE SCALE GENOMIC DNA]</scope>
    <source>
        <strain evidence="1 2">PLY_AMNH</strain>
    </source>
</reference>
<dbReference type="AlphaFoldDB" id="A0AAE0G5F4"/>
<accession>A0AAE0G5F4</accession>
<protein>
    <submittedName>
        <fullName evidence="1">Uncharacterized protein</fullName>
    </submittedName>
</protein>
<sequence length="90" mass="10260">MYVCGRDRELHILKTLGHEHPSELLGESSLTTGDTVNVRCPRERNRWISCADKAKNQIRVFKFSDALLLGRLPLWIANVSSTGETLPRKR</sequence>
<evidence type="ECO:0000313" key="2">
    <source>
        <dbReference type="Proteomes" id="UP001190700"/>
    </source>
</evidence>
<dbReference type="Proteomes" id="UP001190700">
    <property type="component" value="Unassembled WGS sequence"/>
</dbReference>
<comment type="caution">
    <text evidence="1">The sequence shown here is derived from an EMBL/GenBank/DDBJ whole genome shotgun (WGS) entry which is preliminary data.</text>
</comment>
<proteinExistence type="predicted"/>
<keyword evidence="2" id="KW-1185">Reference proteome</keyword>
<evidence type="ECO:0000313" key="1">
    <source>
        <dbReference type="EMBL" id="KAK3271960.1"/>
    </source>
</evidence>
<name>A0AAE0G5F4_9CHLO</name>
<gene>
    <name evidence="1" type="ORF">CYMTET_19717</name>
</gene>
<organism evidence="1 2">
    <name type="scientific">Cymbomonas tetramitiformis</name>
    <dbReference type="NCBI Taxonomy" id="36881"/>
    <lineage>
        <taxon>Eukaryota</taxon>
        <taxon>Viridiplantae</taxon>
        <taxon>Chlorophyta</taxon>
        <taxon>Pyramimonadophyceae</taxon>
        <taxon>Pyramimonadales</taxon>
        <taxon>Pyramimonadaceae</taxon>
        <taxon>Cymbomonas</taxon>
    </lineage>
</organism>
<dbReference type="EMBL" id="LGRX02009244">
    <property type="protein sequence ID" value="KAK3271960.1"/>
    <property type="molecule type" value="Genomic_DNA"/>
</dbReference>